<evidence type="ECO:0000313" key="11">
    <source>
        <dbReference type="EMBL" id="KLV27297.1"/>
    </source>
</evidence>
<keyword evidence="3" id="KW-0963">Cytoplasm</keyword>
<dbReference type="Proteomes" id="UP000036045">
    <property type="component" value="Unassembled WGS sequence"/>
</dbReference>
<dbReference type="GO" id="GO:1900376">
    <property type="term" value="P:regulation of secondary metabolite biosynthetic process"/>
    <property type="evidence" value="ECO:0007669"/>
    <property type="project" value="TreeGrafter"/>
</dbReference>
<name>A0A0J1IMU4_NIACI</name>
<evidence type="ECO:0000256" key="2">
    <source>
        <dbReference type="ARBA" id="ARBA00007957"/>
    </source>
</evidence>
<evidence type="ECO:0000256" key="4">
    <source>
        <dbReference type="ARBA" id="ARBA00022491"/>
    </source>
</evidence>
<dbReference type="PANTHER" id="PTHR33202">
    <property type="entry name" value="ZINC UPTAKE REGULATION PROTEIN"/>
    <property type="match status" value="1"/>
</dbReference>
<dbReference type="InterPro" id="IPR002481">
    <property type="entry name" value="FUR"/>
</dbReference>
<keyword evidence="5 9" id="KW-0862">Zinc</keyword>
<accession>A0A0J1IMU4</accession>
<feature type="binding site" evidence="10">
    <location>
        <position position="124"/>
    </location>
    <ligand>
        <name>Fe cation</name>
        <dbReference type="ChEBI" id="CHEBI:24875"/>
    </ligand>
</feature>
<feature type="binding site" evidence="9">
    <location>
        <position position="132"/>
    </location>
    <ligand>
        <name>Zn(2+)</name>
        <dbReference type="ChEBI" id="CHEBI:29105"/>
    </ligand>
</feature>
<dbReference type="PANTHER" id="PTHR33202:SF1">
    <property type="entry name" value="FERRIC UPTAKE REGULATION PROTEIN"/>
    <property type="match status" value="1"/>
</dbReference>
<dbReference type="RefSeq" id="WP_047941277.1">
    <property type="nucleotide sequence ID" value="NZ_CP053989.1"/>
</dbReference>
<dbReference type="InterPro" id="IPR036388">
    <property type="entry name" value="WH-like_DNA-bd_sf"/>
</dbReference>
<dbReference type="GO" id="GO:0008270">
    <property type="term" value="F:zinc ion binding"/>
    <property type="evidence" value="ECO:0007669"/>
    <property type="project" value="TreeGrafter"/>
</dbReference>
<evidence type="ECO:0000256" key="10">
    <source>
        <dbReference type="PIRSR" id="PIRSR602481-2"/>
    </source>
</evidence>
<organism evidence="11 12">
    <name type="scientific">Niallia circulans</name>
    <name type="common">Bacillus circulans</name>
    <dbReference type="NCBI Taxonomy" id="1397"/>
    <lineage>
        <taxon>Bacteria</taxon>
        <taxon>Bacillati</taxon>
        <taxon>Bacillota</taxon>
        <taxon>Bacilli</taxon>
        <taxon>Bacillales</taxon>
        <taxon>Bacillaceae</taxon>
        <taxon>Niallia</taxon>
    </lineage>
</organism>
<evidence type="ECO:0000256" key="7">
    <source>
        <dbReference type="ARBA" id="ARBA00023125"/>
    </source>
</evidence>
<protein>
    <submittedName>
        <fullName evidence="11">Fur family transcriptional regulator</fullName>
    </submittedName>
</protein>
<dbReference type="OrthoDB" id="8659436at2"/>
<feature type="binding site" evidence="9">
    <location>
        <position position="95"/>
    </location>
    <ligand>
        <name>Zn(2+)</name>
        <dbReference type="ChEBI" id="CHEBI:29105"/>
    </ligand>
</feature>
<dbReference type="Pfam" id="PF01475">
    <property type="entry name" value="FUR"/>
    <property type="match status" value="1"/>
</dbReference>
<dbReference type="Gene3D" id="3.30.1490.190">
    <property type="match status" value="1"/>
</dbReference>
<keyword evidence="8" id="KW-0804">Transcription</keyword>
<keyword evidence="9" id="KW-0479">Metal-binding</keyword>
<dbReference type="AlphaFoldDB" id="A0A0J1IMU4"/>
<comment type="caution">
    <text evidence="11">The sequence shown here is derived from an EMBL/GenBank/DDBJ whole genome shotgun (WGS) entry which is preliminary data.</text>
</comment>
<evidence type="ECO:0000256" key="5">
    <source>
        <dbReference type="ARBA" id="ARBA00022833"/>
    </source>
</evidence>
<dbReference type="SUPFAM" id="SSF46785">
    <property type="entry name" value="Winged helix' DNA-binding domain"/>
    <property type="match status" value="1"/>
</dbReference>
<dbReference type="CDD" id="cd07153">
    <property type="entry name" value="Fur_like"/>
    <property type="match status" value="1"/>
</dbReference>
<dbReference type="PATRIC" id="fig|1397.4.peg.4134"/>
<keyword evidence="10" id="KW-0408">Iron</keyword>
<keyword evidence="12" id="KW-1185">Reference proteome</keyword>
<feature type="binding site" evidence="9">
    <location>
        <position position="135"/>
    </location>
    <ligand>
        <name>Zn(2+)</name>
        <dbReference type="ChEBI" id="CHEBI:29105"/>
    </ligand>
</feature>
<reference evidence="11 12" key="1">
    <citation type="submission" date="2015-05" db="EMBL/GenBank/DDBJ databases">
        <title>Whole genome sequence and identification of bacterial endophytes from Costus igneus.</title>
        <authorList>
            <person name="Lee Y.P."/>
            <person name="Gan H.M."/>
            <person name="Eng W."/>
            <person name="Wheatley M.S."/>
            <person name="Caraballo A."/>
            <person name="Polter S."/>
            <person name="Savka M.A."/>
            <person name="Hudson A.O."/>
        </authorList>
    </citation>
    <scope>NUCLEOTIDE SEQUENCE [LARGE SCALE GENOMIC DNA]</scope>
    <source>
        <strain evidence="11 12">RIT379</strain>
    </source>
</reference>
<dbReference type="EMBL" id="LDPH01000004">
    <property type="protein sequence ID" value="KLV27297.1"/>
    <property type="molecule type" value="Genomic_DNA"/>
</dbReference>
<feature type="binding site" evidence="10">
    <location>
        <position position="89"/>
    </location>
    <ligand>
        <name>Fe cation</name>
        <dbReference type="ChEBI" id="CHEBI:24875"/>
    </ligand>
</feature>
<evidence type="ECO:0000256" key="3">
    <source>
        <dbReference type="ARBA" id="ARBA00022490"/>
    </source>
</evidence>
<gene>
    <name evidence="11" type="ORF">ABW02_07230</name>
</gene>
<dbReference type="InterPro" id="IPR043135">
    <property type="entry name" value="Fur_C"/>
</dbReference>
<dbReference type="GO" id="GO:0045892">
    <property type="term" value="P:negative regulation of DNA-templated transcription"/>
    <property type="evidence" value="ECO:0007669"/>
    <property type="project" value="TreeGrafter"/>
</dbReference>
<comment type="subcellular location">
    <subcellularLocation>
        <location evidence="1">Cytoplasm</location>
    </subcellularLocation>
</comment>
<keyword evidence="4" id="KW-0678">Repressor</keyword>
<feature type="binding site" evidence="10">
    <location>
        <position position="110"/>
    </location>
    <ligand>
        <name>Fe cation</name>
        <dbReference type="ChEBI" id="CHEBI:24875"/>
    </ligand>
</feature>
<dbReference type="Gene3D" id="1.10.10.10">
    <property type="entry name" value="Winged helix-like DNA-binding domain superfamily/Winged helix DNA-binding domain"/>
    <property type="match status" value="1"/>
</dbReference>
<keyword evidence="7" id="KW-0238">DNA-binding</keyword>
<feature type="binding site" evidence="9">
    <location>
        <position position="98"/>
    </location>
    <ligand>
        <name>Zn(2+)</name>
        <dbReference type="ChEBI" id="CHEBI:29105"/>
    </ligand>
</feature>
<evidence type="ECO:0000256" key="9">
    <source>
        <dbReference type="PIRSR" id="PIRSR602481-1"/>
    </source>
</evidence>
<evidence type="ECO:0000256" key="6">
    <source>
        <dbReference type="ARBA" id="ARBA00023015"/>
    </source>
</evidence>
<evidence type="ECO:0000313" key="12">
    <source>
        <dbReference type="Proteomes" id="UP000036045"/>
    </source>
</evidence>
<evidence type="ECO:0000256" key="1">
    <source>
        <dbReference type="ARBA" id="ARBA00004496"/>
    </source>
</evidence>
<evidence type="ECO:0000256" key="8">
    <source>
        <dbReference type="ARBA" id="ARBA00023163"/>
    </source>
</evidence>
<dbReference type="FunFam" id="1.10.10.10:FF:000169">
    <property type="entry name" value="Transcriptional regulator, Fur family"/>
    <property type="match status" value="1"/>
</dbReference>
<comment type="cofactor">
    <cofactor evidence="9">
        <name>Zn(2+)</name>
        <dbReference type="ChEBI" id="CHEBI:29105"/>
    </cofactor>
    <text evidence="9">Binds 1 zinc ion per subunit.</text>
</comment>
<dbReference type="FunFam" id="3.30.1490.190:FF:000005">
    <property type="entry name" value="Fur family transcriptional regulator"/>
    <property type="match status" value="1"/>
</dbReference>
<comment type="cofactor">
    <cofactor evidence="10">
        <name>Mn(2+)</name>
        <dbReference type="ChEBI" id="CHEBI:29035"/>
    </cofactor>
    <cofactor evidence="10">
        <name>Fe(2+)</name>
        <dbReference type="ChEBI" id="CHEBI:29033"/>
    </cofactor>
    <text evidence="10">Binds 1 Mn(2+) or Fe(2+) ion per subunit.</text>
</comment>
<dbReference type="GO" id="GO:0000976">
    <property type="term" value="F:transcription cis-regulatory region binding"/>
    <property type="evidence" value="ECO:0007669"/>
    <property type="project" value="TreeGrafter"/>
</dbReference>
<dbReference type="InterPro" id="IPR036390">
    <property type="entry name" value="WH_DNA-bd_sf"/>
</dbReference>
<dbReference type="GO" id="GO:0003700">
    <property type="term" value="F:DNA-binding transcription factor activity"/>
    <property type="evidence" value="ECO:0007669"/>
    <property type="project" value="InterPro"/>
</dbReference>
<dbReference type="GeneID" id="56350434"/>
<dbReference type="GO" id="GO:0005737">
    <property type="term" value="C:cytoplasm"/>
    <property type="evidence" value="ECO:0007669"/>
    <property type="project" value="UniProtKB-SubCell"/>
</dbReference>
<sequence length="137" mass="16050">MNVQTALDILKEKGYKHTDKREDILALFSNENKYLTAKDVLESLKDDYPGLSFDTIYRNLSLFEELDIFEMTELNGEKHFRFTCSHQHHHHHFICLDCGKTKEIITCPMEELSESLKGYDVSGHKFEIYGKCPECRN</sequence>
<keyword evidence="6" id="KW-0805">Transcription regulation</keyword>
<proteinExistence type="inferred from homology"/>
<comment type="similarity">
    <text evidence="2">Belongs to the Fur family.</text>
</comment>